<dbReference type="AlphaFoldDB" id="A0AA39R4D7"/>
<reference evidence="4" key="1">
    <citation type="submission" date="2023-03" db="EMBL/GenBank/DDBJ databases">
        <title>Complete genome of Cladonia borealis.</title>
        <authorList>
            <person name="Park H."/>
        </authorList>
    </citation>
    <scope>NUCLEOTIDE SEQUENCE</scope>
    <source>
        <strain evidence="4">ANT050790</strain>
    </source>
</reference>
<dbReference type="InterPro" id="IPR003578">
    <property type="entry name" value="Small_GTPase_Rho"/>
</dbReference>
<accession>A0AA39R4D7</accession>
<dbReference type="GO" id="GO:0007264">
    <property type="term" value="P:small GTPase-mediated signal transduction"/>
    <property type="evidence" value="ECO:0007669"/>
    <property type="project" value="InterPro"/>
</dbReference>
<dbReference type="EMBL" id="JAFEKC020000007">
    <property type="protein sequence ID" value="KAK0513620.1"/>
    <property type="molecule type" value="Genomic_DNA"/>
</dbReference>
<feature type="region of interest" description="Disordered" evidence="3">
    <location>
        <begin position="352"/>
        <end position="376"/>
    </location>
</feature>
<dbReference type="InterPro" id="IPR001806">
    <property type="entry name" value="Small_GTPase"/>
</dbReference>
<organism evidence="4 5">
    <name type="scientific">Cladonia borealis</name>
    <dbReference type="NCBI Taxonomy" id="184061"/>
    <lineage>
        <taxon>Eukaryota</taxon>
        <taxon>Fungi</taxon>
        <taxon>Dikarya</taxon>
        <taxon>Ascomycota</taxon>
        <taxon>Pezizomycotina</taxon>
        <taxon>Lecanoromycetes</taxon>
        <taxon>OSLEUM clade</taxon>
        <taxon>Lecanoromycetidae</taxon>
        <taxon>Lecanorales</taxon>
        <taxon>Lecanorineae</taxon>
        <taxon>Cladoniaceae</taxon>
        <taxon>Cladonia</taxon>
    </lineage>
</organism>
<feature type="compositionally biased region" description="Polar residues" evidence="3">
    <location>
        <begin position="297"/>
        <end position="313"/>
    </location>
</feature>
<evidence type="ECO:0008006" key="6">
    <source>
        <dbReference type="Google" id="ProtNLM"/>
    </source>
</evidence>
<feature type="region of interest" description="Disordered" evidence="3">
    <location>
        <begin position="290"/>
        <end position="328"/>
    </location>
</feature>
<evidence type="ECO:0000256" key="1">
    <source>
        <dbReference type="ARBA" id="ARBA00022741"/>
    </source>
</evidence>
<name>A0AA39R4D7_9LECA</name>
<protein>
    <recommendedName>
        <fullName evidence="6">Fungal N-terminal domain-containing protein</fullName>
    </recommendedName>
</protein>
<dbReference type="SUPFAM" id="SSF52540">
    <property type="entry name" value="P-loop containing nucleoside triphosphate hydrolases"/>
    <property type="match status" value="1"/>
</dbReference>
<dbReference type="Pfam" id="PF00071">
    <property type="entry name" value="Ras"/>
    <property type="match status" value="1"/>
</dbReference>
<evidence type="ECO:0000313" key="4">
    <source>
        <dbReference type="EMBL" id="KAK0513620.1"/>
    </source>
</evidence>
<keyword evidence="5" id="KW-1185">Reference proteome</keyword>
<proteinExistence type="predicted"/>
<comment type="caution">
    <text evidence="4">The sequence shown here is derived from an EMBL/GenBank/DDBJ whole genome shotgun (WGS) entry which is preliminary data.</text>
</comment>
<evidence type="ECO:0000256" key="3">
    <source>
        <dbReference type="SAM" id="MobiDB-lite"/>
    </source>
</evidence>
<gene>
    <name evidence="4" type="ORF">JMJ35_003984</name>
</gene>
<keyword evidence="1" id="KW-0547">Nucleotide-binding</keyword>
<dbReference type="Proteomes" id="UP001166286">
    <property type="component" value="Unassembled WGS sequence"/>
</dbReference>
<sequence length="879" mass="96222">MDPISIGTTIASLVKTFTTGAQTCNALLSKYKHAPQTLASIHTECTTIKLALSHVYWLVNSDSELLSSQLDAQGPLAETFDVALTGCTVAFSLLDVELQKLCQQSKEKESFSTKERIRFVWNEDLARSLLDDMRGLQGAVTLLLTALQTSSLAALNRTIAQQRPVIERVRQSTNSVCQGISQTSQEGNEIFDTYSIFSSTIGDEEFAFDNEVINSKVYRRVLNKAINAQVLRNADTGHKPELLDEPLIDLSDEPKGLSVPHLDGFGAGSRWFGSFDGALPADGDSAFLGPGNDRAQESTSLVDTLSTQRSENGPISDRRSVKSRFAEPSVAENSPFQACKAFDTRAVACRTEQETRREQYSNEVNSGGEGDGYEADSEIVPNKKLAQGGTNQEGEFAGFRQHMMEVDVEQPPDLPDMQTTLQQFMIPEIPPPSPDARVSESSNLSKATITTDDTNTSVPGNTTIEHAYEIAPSSSLIGPTTPLPFYNDAPFSFETAPDRIFGVPARKSSDDRLQADEDPYPLPPTINMEEAAVEIPGTPEEEKYIGILTPAPDEPPTISPYIGAAANIGSDSDDDSSFQLTPIASTTAQEQGTWYGAVGKHPTIIRQGPGSRAKSREGLLNDFQNTEESEESSPVGDLPVSHEYFPTIQRATSVVGRTGKVQRVFRSFGRAESVLLPGIERSRLEGHHFILSALVWLVDPDSYTIKDSVVSNSILEISITLLGTVCGKTSAFKTYAAQNPNIMNYNAITAIDSYKIRVPIIINRYGCTQESFVTLMDVGANYHHPYSRGCWSDADVVVLCYPVEGKMGGWIEDVNEYWCPVIREHYHKVPVILVGMKTDKRETARSDDLYYYYEGLACARTNNVAAYVECSSTSLGSIN</sequence>
<dbReference type="InterPro" id="IPR027417">
    <property type="entry name" value="P-loop_NTPase"/>
</dbReference>
<dbReference type="PANTHER" id="PTHR24072">
    <property type="entry name" value="RHO FAMILY GTPASE"/>
    <property type="match status" value="1"/>
</dbReference>
<dbReference type="GO" id="GO:0005525">
    <property type="term" value="F:GTP binding"/>
    <property type="evidence" value="ECO:0007669"/>
    <property type="project" value="UniProtKB-KW"/>
</dbReference>
<evidence type="ECO:0000313" key="5">
    <source>
        <dbReference type="Proteomes" id="UP001166286"/>
    </source>
</evidence>
<keyword evidence="2" id="KW-0342">GTP-binding</keyword>
<dbReference type="Gene3D" id="3.40.50.300">
    <property type="entry name" value="P-loop containing nucleotide triphosphate hydrolases"/>
    <property type="match status" value="1"/>
</dbReference>
<evidence type="ECO:0000256" key="2">
    <source>
        <dbReference type="ARBA" id="ARBA00023134"/>
    </source>
</evidence>
<dbReference type="GO" id="GO:0003924">
    <property type="term" value="F:GTPase activity"/>
    <property type="evidence" value="ECO:0007669"/>
    <property type="project" value="InterPro"/>
</dbReference>